<name>A0ABD1YMN9_9MARC</name>
<protein>
    <submittedName>
        <fullName evidence="1">Uncharacterized protein</fullName>
    </submittedName>
</protein>
<reference evidence="1 2" key="1">
    <citation type="submission" date="2024-09" db="EMBL/GenBank/DDBJ databases">
        <title>Chromosome-scale assembly of Riccia fluitans.</title>
        <authorList>
            <person name="Paukszto L."/>
            <person name="Sawicki J."/>
            <person name="Karawczyk K."/>
            <person name="Piernik-Szablinska J."/>
            <person name="Szczecinska M."/>
            <person name="Mazdziarz M."/>
        </authorList>
    </citation>
    <scope>NUCLEOTIDE SEQUENCE [LARGE SCALE GENOMIC DNA]</scope>
    <source>
        <strain evidence="1">Rf_01</strain>
        <tissue evidence="1">Aerial parts of the thallus</tissue>
    </source>
</reference>
<sequence length="170" mass="19002">MLGIGVMHKVSNGKHGLLDLSFDQNRRHSLHPAYDDVQYFEEKFFGRFPGSSFDSGSSSEEDGEEVIDKREKLTPAKMRYYEGLFDWRPSDEQDSGSEDYQDYEEDDLDDSLVRLGQLIACTPAGCIGEYAFGDIATVLPGHPGLIIEGVGPCRVAGLREATGRHDYTRM</sequence>
<dbReference type="Proteomes" id="UP001605036">
    <property type="component" value="Unassembled WGS sequence"/>
</dbReference>
<comment type="caution">
    <text evidence="1">The sequence shown here is derived from an EMBL/GenBank/DDBJ whole genome shotgun (WGS) entry which is preliminary data.</text>
</comment>
<keyword evidence="2" id="KW-1185">Reference proteome</keyword>
<dbReference type="EMBL" id="JBHFFA010000004">
    <property type="protein sequence ID" value="KAL2632044.1"/>
    <property type="molecule type" value="Genomic_DNA"/>
</dbReference>
<proteinExistence type="predicted"/>
<organism evidence="1 2">
    <name type="scientific">Riccia fluitans</name>
    <dbReference type="NCBI Taxonomy" id="41844"/>
    <lineage>
        <taxon>Eukaryota</taxon>
        <taxon>Viridiplantae</taxon>
        <taxon>Streptophyta</taxon>
        <taxon>Embryophyta</taxon>
        <taxon>Marchantiophyta</taxon>
        <taxon>Marchantiopsida</taxon>
        <taxon>Marchantiidae</taxon>
        <taxon>Marchantiales</taxon>
        <taxon>Ricciaceae</taxon>
        <taxon>Riccia</taxon>
    </lineage>
</organism>
<evidence type="ECO:0000313" key="1">
    <source>
        <dbReference type="EMBL" id="KAL2632044.1"/>
    </source>
</evidence>
<evidence type="ECO:0000313" key="2">
    <source>
        <dbReference type="Proteomes" id="UP001605036"/>
    </source>
</evidence>
<dbReference type="AlphaFoldDB" id="A0ABD1YMN9"/>
<accession>A0ABD1YMN9</accession>
<gene>
    <name evidence="1" type="ORF">R1flu_016730</name>
</gene>